<feature type="transmembrane region" description="Helical" evidence="2">
    <location>
        <begin position="65"/>
        <end position="84"/>
    </location>
</feature>
<dbReference type="Proteomes" id="UP001225605">
    <property type="component" value="Unassembled WGS sequence"/>
</dbReference>
<keyword evidence="5" id="KW-1185">Reference proteome</keyword>
<proteinExistence type="predicted"/>
<feature type="region of interest" description="Disordered" evidence="1">
    <location>
        <begin position="136"/>
        <end position="156"/>
    </location>
</feature>
<keyword evidence="2" id="KW-0472">Membrane</keyword>
<dbReference type="InterPro" id="IPR024473">
    <property type="entry name" value="Transposases_IS4_N"/>
</dbReference>
<sequence>MLVRGPVARSVCRLCIRAGRRRCGGFLLPGHLGELTRHLPVELFDAIVEETQTVQRRMLRRPCRAGVCFVLTPALFPSLVYLRVRDRLTAGLGPSRHPRPSEKALRDLRRRRTVAFDGRTRIGGWRQIVRLGELEPTTIGGPPESRVAHHRSSASR</sequence>
<evidence type="ECO:0000313" key="4">
    <source>
        <dbReference type="EMBL" id="MDQ2589096.1"/>
    </source>
</evidence>
<name>A0ABU0XAC5_9PSEU</name>
<gene>
    <name evidence="4" type="ORF">CKY47_35205</name>
</gene>
<evidence type="ECO:0000313" key="5">
    <source>
        <dbReference type="Proteomes" id="UP001225605"/>
    </source>
</evidence>
<evidence type="ECO:0000256" key="2">
    <source>
        <dbReference type="SAM" id="Phobius"/>
    </source>
</evidence>
<keyword evidence="2" id="KW-1133">Transmembrane helix</keyword>
<keyword evidence="2" id="KW-0812">Transmembrane</keyword>
<dbReference type="EMBL" id="NSDM01000030">
    <property type="protein sequence ID" value="MDQ2589096.1"/>
    <property type="molecule type" value="Genomic_DNA"/>
</dbReference>
<dbReference type="Pfam" id="PF13006">
    <property type="entry name" value="Nterm_IS4"/>
    <property type="match status" value="1"/>
</dbReference>
<protein>
    <recommendedName>
        <fullName evidence="3">Transposase IS4 N-terminal domain-containing protein</fullName>
    </recommendedName>
</protein>
<evidence type="ECO:0000259" key="3">
    <source>
        <dbReference type="Pfam" id="PF13006"/>
    </source>
</evidence>
<organism evidence="4 5">
    <name type="scientific">Saccharothrix yanglingensis</name>
    <dbReference type="NCBI Taxonomy" id="659496"/>
    <lineage>
        <taxon>Bacteria</taxon>
        <taxon>Bacillati</taxon>
        <taxon>Actinomycetota</taxon>
        <taxon>Actinomycetes</taxon>
        <taxon>Pseudonocardiales</taxon>
        <taxon>Pseudonocardiaceae</taxon>
        <taxon>Saccharothrix</taxon>
    </lineage>
</organism>
<reference evidence="4 5" key="1">
    <citation type="submission" date="2017-06" db="EMBL/GenBank/DDBJ databases">
        <title>Cultured bacterium strain Saccharothrix yanglingensis Hhs.015.</title>
        <authorList>
            <person name="Xia Y."/>
        </authorList>
    </citation>
    <scope>NUCLEOTIDE SEQUENCE [LARGE SCALE GENOMIC DNA]</scope>
    <source>
        <strain evidence="4 5">Hhs.015</strain>
    </source>
</reference>
<feature type="domain" description="Transposase IS4 N-terminal" evidence="3">
    <location>
        <begin position="29"/>
        <end position="111"/>
    </location>
</feature>
<accession>A0ABU0XAC5</accession>
<comment type="caution">
    <text evidence="4">The sequence shown here is derived from an EMBL/GenBank/DDBJ whole genome shotgun (WGS) entry which is preliminary data.</text>
</comment>
<evidence type="ECO:0000256" key="1">
    <source>
        <dbReference type="SAM" id="MobiDB-lite"/>
    </source>
</evidence>